<keyword evidence="5" id="KW-0663">Pyridoxal phosphate</keyword>
<protein>
    <submittedName>
        <fullName evidence="8">KamA family protein</fullName>
    </submittedName>
</protein>
<evidence type="ECO:0000256" key="1">
    <source>
        <dbReference type="ARBA" id="ARBA00001933"/>
    </source>
</evidence>
<dbReference type="PANTHER" id="PTHR30538:SF0">
    <property type="entry name" value="L-LYSINE 2,3-AMINOMUTASE AQ_1632-RELATED"/>
    <property type="match status" value="1"/>
</dbReference>
<comment type="caution">
    <text evidence="8">The sequence shown here is derived from an EMBL/GenBank/DDBJ whole genome shotgun (WGS) entry which is preliminary data.</text>
</comment>
<evidence type="ECO:0000256" key="3">
    <source>
        <dbReference type="ARBA" id="ARBA00022691"/>
    </source>
</evidence>
<dbReference type="InterPro" id="IPR003739">
    <property type="entry name" value="Lys_aminomutase/Glu_NH3_mut"/>
</dbReference>
<comment type="cofactor">
    <cofactor evidence="1">
        <name>pyridoxal 5'-phosphate</name>
        <dbReference type="ChEBI" id="CHEBI:597326"/>
    </cofactor>
</comment>
<keyword evidence="3" id="KW-0949">S-adenosyl-L-methionine</keyword>
<dbReference type="PATRIC" id="fig|301375.6.peg.1035"/>
<dbReference type="AlphaFoldDB" id="A0A117LG33"/>
<evidence type="ECO:0000313" key="9">
    <source>
        <dbReference type="EMBL" id="KUK97622.1"/>
    </source>
</evidence>
<dbReference type="SFLD" id="SFLDS00029">
    <property type="entry name" value="Radical_SAM"/>
    <property type="match status" value="1"/>
</dbReference>
<dbReference type="GO" id="GO:0051539">
    <property type="term" value="F:4 iron, 4 sulfur cluster binding"/>
    <property type="evidence" value="ECO:0007669"/>
    <property type="project" value="UniProtKB-KW"/>
</dbReference>
<evidence type="ECO:0000256" key="4">
    <source>
        <dbReference type="ARBA" id="ARBA00022723"/>
    </source>
</evidence>
<evidence type="ECO:0000313" key="10">
    <source>
        <dbReference type="Proteomes" id="UP000053961"/>
    </source>
</evidence>
<dbReference type="Proteomes" id="UP000053961">
    <property type="component" value="Unassembled WGS sequence"/>
</dbReference>
<dbReference type="InterPro" id="IPR007197">
    <property type="entry name" value="rSAM"/>
</dbReference>
<dbReference type="Proteomes" id="UP000057043">
    <property type="component" value="Unassembled WGS sequence"/>
</dbReference>
<dbReference type="Gene3D" id="3.20.20.70">
    <property type="entry name" value="Aldolase class I"/>
    <property type="match status" value="1"/>
</dbReference>
<proteinExistence type="predicted"/>
<dbReference type="EMBL" id="LGHB01000001">
    <property type="protein sequence ID" value="KUK97622.1"/>
    <property type="molecule type" value="Genomic_DNA"/>
</dbReference>
<organism evidence="8 11">
    <name type="scientific">Methanothrix harundinacea</name>
    <dbReference type="NCBI Taxonomy" id="301375"/>
    <lineage>
        <taxon>Archaea</taxon>
        <taxon>Methanobacteriati</taxon>
        <taxon>Methanobacteriota</taxon>
        <taxon>Stenosarchaea group</taxon>
        <taxon>Methanomicrobia</taxon>
        <taxon>Methanotrichales</taxon>
        <taxon>Methanotrichaceae</taxon>
        <taxon>Methanothrix</taxon>
    </lineage>
</organism>
<sequence>MASRWQKCWDVAPEIYLLLKGSDSLEAARDLVVGYLQSLDWTHRRETAEMDPWDYVLFNEALECLKNIFSPRNERAAKTSSLEQLWKAAVTGDADVADDFVDEFYHLFKGVKVQSEVYPSMLMEGLEVSDFDEYEGREAGQRRSDYLDEMSRRMDEHLSRYRSGLDPEIAEKRIENRERILAVLGADPDDWNDWRWQFRHVFKDERGLETIKEVIALSSEHDAAIRLAVENGVPFGVTPHYLHLMDEKPCDLDFAVRLQVFPPKKYVENMIAHRKDRKWAFDFMREHDTSPTDLVTRRYPRVAIVKPYDSCPQICVYCQRNWEITTPFMPSAMASTEAIDAALDWYTEHEAMMDVLLTGGDPLVMNDDLIDRILGRLAEIPHLSSIRIATRTPITVPQRITEELCEIFASYHELGRRSLCVVTHLMHPYEVTPETLEAVKRIRMLGMDVYNQQVFTFANSRRFETAALRVIMKKIGIDPYYTFNMKGKSEMEDYAVPIARILQERKEEARLLPGIFRTDEPVFNVPFLGKDHLRAWQNHEIIAIQPDGRRTYRFLPWEKNIVQVKPYIYDDVSIASYLEKLRRRGEDPEKYKSIWYYY</sequence>
<evidence type="ECO:0000313" key="11">
    <source>
        <dbReference type="Proteomes" id="UP000057043"/>
    </source>
</evidence>
<evidence type="ECO:0000256" key="7">
    <source>
        <dbReference type="ARBA" id="ARBA00023014"/>
    </source>
</evidence>
<dbReference type="CDD" id="cd01335">
    <property type="entry name" value="Radical_SAM"/>
    <property type="match status" value="1"/>
</dbReference>
<dbReference type="InterPro" id="IPR013785">
    <property type="entry name" value="Aldolase_TIM"/>
</dbReference>
<dbReference type="GO" id="GO:0003824">
    <property type="term" value="F:catalytic activity"/>
    <property type="evidence" value="ECO:0007669"/>
    <property type="project" value="InterPro"/>
</dbReference>
<keyword evidence="7" id="KW-0411">Iron-sulfur</keyword>
<dbReference type="NCBIfam" id="TIGR00238">
    <property type="entry name" value="KamA family radical SAM protein"/>
    <property type="match status" value="1"/>
</dbReference>
<dbReference type="SFLD" id="SFLDG01070">
    <property type="entry name" value="PLP-dependent"/>
    <property type="match status" value="1"/>
</dbReference>
<evidence type="ECO:0000256" key="6">
    <source>
        <dbReference type="ARBA" id="ARBA00023004"/>
    </source>
</evidence>
<keyword evidence="2" id="KW-0004">4Fe-4S</keyword>
<dbReference type="EMBL" id="LGFT01000006">
    <property type="protein sequence ID" value="KUK45237.1"/>
    <property type="molecule type" value="Genomic_DNA"/>
</dbReference>
<dbReference type="PANTHER" id="PTHR30538">
    <property type="entry name" value="LYSINE 2,3-AMINOMUTASE-RELATED"/>
    <property type="match status" value="1"/>
</dbReference>
<dbReference type="GO" id="GO:0046872">
    <property type="term" value="F:metal ion binding"/>
    <property type="evidence" value="ECO:0007669"/>
    <property type="project" value="UniProtKB-KW"/>
</dbReference>
<dbReference type="InterPro" id="IPR058240">
    <property type="entry name" value="rSAM_sf"/>
</dbReference>
<accession>A0A117LG33</accession>
<keyword evidence="6" id="KW-0408">Iron</keyword>
<dbReference type="SUPFAM" id="SSF102114">
    <property type="entry name" value="Radical SAM enzymes"/>
    <property type="match status" value="1"/>
</dbReference>
<reference evidence="10 11" key="2">
    <citation type="journal article" date="2015" name="MBio">
        <title>Genome-Resolved Metagenomic Analysis Reveals Roles for Candidate Phyla and Other Microbial Community Members in Biogeochemical Transformations in Oil Reservoirs.</title>
        <authorList>
            <person name="Hu P."/>
            <person name="Tom L."/>
            <person name="Singh A."/>
            <person name="Thomas B.C."/>
            <person name="Baker B.J."/>
            <person name="Piceno Y.M."/>
            <person name="Andersen G.L."/>
            <person name="Banfield J.F."/>
        </authorList>
    </citation>
    <scope>NUCLEOTIDE SEQUENCE [LARGE SCALE GENOMIC DNA]</scope>
    <source>
        <strain evidence="8">57_489</strain>
    </source>
</reference>
<evidence type="ECO:0000256" key="2">
    <source>
        <dbReference type="ARBA" id="ARBA00022485"/>
    </source>
</evidence>
<evidence type="ECO:0000256" key="5">
    <source>
        <dbReference type="ARBA" id="ARBA00022898"/>
    </source>
</evidence>
<evidence type="ECO:0000313" key="8">
    <source>
        <dbReference type="EMBL" id="KUK45237.1"/>
    </source>
</evidence>
<name>A0A117LG33_9EURY</name>
<reference evidence="9" key="1">
    <citation type="journal article" date="2015" name="MBio">
        <title>Genome-resolved metagenomic analysis reveals roles for candidate phyla and other microbial community members in biogeochemical transformations in oil reservoirs.</title>
        <authorList>
            <person name="Hu P."/>
            <person name="Tom L."/>
            <person name="Singh A."/>
            <person name="Thomas B.C."/>
            <person name="Baker B.J."/>
            <person name="Piceno Y.M."/>
            <person name="Andersen G.L."/>
            <person name="Banfield J.F."/>
        </authorList>
    </citation>
    <scope>NUCLEOTIDE SEQUENCE [LARGE SCALE GENOMIC DNA]</scope>
    <source>
        <strain evidence="9">56_747</strain>
    </source>
</reference>
<keyword evidence="4" id="KW-0479">Metal-binding</keyword>
<gene>
    <name evidence="8" type="ORF">XD72_0372</name>
    <name evidence="9" type="ORF">XE07_0036</name>
</gene>
<dbReference type="Gene3D" id="6.10.140.1170">
    <property type="match status" value="1"/>
</dbReference>